<feature type="domain" description="SPOR" evidence="2">
    <location>
        <begin position="99"/>
        <end position="173"/>
    </location>
</feature>
<keyword evidence="4" id="KW-1185">Reference proteome</keyword>
<evidence type="ECO:0000313" key="4">
    <source>
        <dbReference type="Proteomes" id="UP001165089"/>
    </source>
</evidence>
<sequence>MNSRDQISITSQSILWVAGVGVGLLTLAFVMGVQVGKQSAALRRPAVRTGEEDLRDLPEPLVDQLKVFEGDGPDKLVPAPRVDATAPAPVAKDASAAPAPAAGHWTLQLVATPDAAEARRVADRAKAAGFATLTVKEKGQVKVRLSKATDRAAMDRTAEKLKKAGFKPFAVKAD</sequence>
<evidence type="ECO:0000259" key="2">
    <source>
        <dbReference type="PROSITE" id="PS51724"/>
    </source>
</evidence>
<feature type="transmembrane region" description="Helical" evidence="1">
    <location>
        <begin position="14"/>
        <end position="35"/>
    </location>
</feature>
<protein>
    <recommendedName>
        <fullName evidence="2">SPOR domain-containing protein</fullName>
    </recommendedName>
</protein>
<dbReference type="PROSITE" id="PS51724">
    <property type="entry name" value="SPOR"/>
    <property type="match status" value="1"/>
</dbReference>
<dbReference type="SUPFAM" id="SSF110997">
    <property type="entry name" value="Sporulation related repeat"/>
    <property type="match status" value="1"/>
</dbReference>
<proteinExistence type="predicted"/>
<dbReference type="Proteomes" id="UP001165089">
    <property type="component" value="Unassembled WGS sequence"/>
</dbReference>
<gene>
    <name evidence="3" type="ORF">GETHPA_11630</name>
</gene>
<keyword evidence="1" id="KW-0472">Membrane</keyword>
<dbReference type="RefSeq" id="WP_285723645.1">
    <property type="nucleotide sequence ID" value="NZ_BSDD01000002.1"/>
</dbReference>
<organism evidence="3 4">
    <name type="scientific">Geothrix rubra</name>
    <dbReference type="NCBI Taxonomy" id="2927977"/>
    <lineage>
        <taxon>Bacteria</taxon>
        <taxon>Pseudomonadati</taxon>
        <taxon>Acidobacteriota</taxon>
        <taxon>Holophagae</taxon>
        <taxon>Holophagales</taxon>
        <taxon>Holophagaceae</taxon>
        <taxon>Geothrix</taxon>
    </lineage>
</organism>
<evidence type="ECO:0000313" key="3">
    <source>
        <dbReference type="EMBL" id="GLH69630.1"/>
    </source>
</evidence>
<name>A0ABQ5Q5F3_9BACT</name>
<keyword evidence="1" id="KW-0812">Transmembrane</keyword>
<dbReference type="EMBL" id="BSDD01000002">
    <property type="protein sequence ID" value="GLH69630.1"/>
    <property type="molecule type" value="Genomic_DNA"/>
</dbReference>
<evidence type="ECO:0000256" key="1">
    <source>
        <dbReference type="SAM" id="Phobius"/>
    </source>
</evidence>
<comment type="caution">
    <text evidence="3">The sequence shown here is derived from an EMBL/GenBank/DDBJ whole genome shotgun (WGS) entry which is preliminary data.</text>
</comment>
<dbReference type="Pfam" id="PF05036">
    <property type="entry name" value="SPOR"/>
    <property type="match status" value="1"/>
</dbReference>
<dbReference type="InterPro" id="IPR036680">
    <property type="entry name" value="SPOR-like_sf"/>
</dbReference>
<dbReference type="Gene3D" id="3.30.70.1070">
    <property type="entry name" value="Sporulation related repeat"/>
    <property type="match status" value="1"/>
</dbReference>
<accession>A0ABQ5Q5F3</accession>
<keyword evidence="1" id="KW-1133">Transmembrane helix</keyword>
<reference evidence="3 4" key="1">
    <citation type="journal article" date="2023" name="Antonie Van Leeuwenhoek">
        <title>Mesoterricola silvestris gen. nov., sp. nov., Mesoterricola sediminis sp. nov., Geothrix oryzae sp. nov., Geothrix edaphica sp. nov., Geothrix rubra sp. nov., and Geothrix limicola sp. nov., six novel members of Acidobacteriota isolated from soils.</title>
        <authorList>
            <person name="Itoh H."/>
            <person name="Sugisawa Y."/>
            <person name="Mise K."/>
            <person name="Xu Z."/>
            <person name="Kuniyasu M."/>
            <person name="Ushijima N."/>
            <person name="Kawano K."/>
            <person name="Kobayashi E."/>
            <person name="Shiratori Y."/>
            <person name="Masuda Y."/>
            <person name="Senoo K."/>
        </authorList>
    </citation>
    <scope>NUCLEOTIDE SEQUENCE [LARGE SCALE GENOMIC DNA]</scope>
    <source>
        <strain evidence="3 4">Red803</strain>
    </source>
</reference>
<dbReference type="InterPro" id="IPR007730">
    <property type="entry name" value="SPOR-like_dom"/>
</dbReference>